<dbReference type="Gene3D" id="1.10.132.20">
    <property type="entry name" value="Ribosome-recycling factor"/>
    <property type="match status" value="1"/>
</dbReference>
<dbReference type="FunFam" id="3.30.1360.40:FF:000001">
    <property type="entry name" value="Ribosome-recycling factor"/>
    <property type="match status" value="1"/>
</dbReference>
<name>A0A9D2NV60_9FIRM</name>
<comment type="subcellular location">
    <subcellularLocation>
        <location evidence="1 5">Cytoplasm</location>
    </subcellularLocation>
</comment>
<comment type="caution">
    <text evidence="8">The sequence shown here is derived from an EMBL/GenBank/DDBJ whole genome shotgun (WGS) entry which is preliminary data.</text>
</comment>
<evidence type="ECO:0000256" key="2">
    <source>
        <dbReference type="ARBA" id="ARBA00005912"/>
    </source>
</evidence>
<dbReference type="SUPFAM" id="SSF55194">
    <property type="entry name" value="Ribosome recycling factor, RRF"/>
    <property type="match status" value="1"/>
</dbReference>
<evidence type="ECO:0000256" key="6">
    <source>
        <dbReference type="SAM" id="Coils"/>
    </source>
</evidence>
<proteinExistence type="inferred from homology"/>
<dbReference type="HAMAP" id="MF_00040">
    <property type="entry name" value="RRF"/>
    <property type="match status" value="1"/>
</dbReference>
<dbReference type="GO" id="GO:0043023">
    <property type="term" value="F:ribosomal large subunit binding"/>
    <property type="evidence" value="ECO:0007669"/>
    <property type="project" value="TreeGrafter"/>
</dbReference>
<dbReference type="NCBIfam" id="TIGR00496">
    <property type="entry name" value="frr"/>
    <property type="match status" value="1"/>
</dbReference>
<feature type="coiled-coil region" evidence="6">
    <location>
        <begin position="135"/>
        <end position="162"/>
    </location>
</feature>
<organism evidence="8 9">
    <name type="scientific">Candidatus Merdibacter merdavium</name>
    <dbReference type="NCBI Taxonomy" id="2838692"/>
    <lineage>
        <taxon>Bacteria</taxon>
        <taxon>Bacillati</taxon>
        <taxon>Bacillota</taxon>
        <taxon>Erysipelotrichia</taxon>
        <taxon>Erysipelotrichales</taxon>
        <taxon>Erysipelotrichaceae</taxon>
        <taxon>Merdibacter</taxon>
    </lineage>
</organism>
<comment type="function">
    <text evidence="5">Responsible for the release of ribosomes from messenger RNA at the termination of protein biosynthesis. May increase the efficiency of translation by recycling ribosomes from one round of translation to another.</text>
</comment>
<keyword evidence="6" id="KW-0175">Coiled coil</keyword>
<keyword evidence="4 5" id="KW-0648">Protein biosynthesis</keyword>
<gene>
    <name evidence="5 8" type="primary">frr</name>
    <name evidence="8" type="ORF">H9702_09390</name>
</gene>
<dbReference type="Pfam" id="PF01765">
    <property type="entry name" value="RRF"/>
    <property type="match status" value="1"/>
</dbReference>
<sequence length="181" mass="20522">MKQILDAVEKKMDKVLDNLEANLRTIRTGRANANMLERVSVEYYGSPTPINQISSIQVVEGRQLLVKPYDRSILKEIDHAIGAANLGLVPQNDGEVIRINVPALTEDRRKELAKEAHKYGEEAKVAIRNNRREGNDMVKKDKELTEDMKKDAQEKIQKTTDSHVKKIDAMVKEKADEIMSV</sequence>
<dbReference type="GO" id="GO:0005737">
    <property type="term" value="C:cytoplasm"/>
    <property type="evidence" value="ECO:0007669"/>
    <property type="project" value="UniProtKB-SubCell"/>
</dbReference>
<dbReference type="PANTHER" id="PTHR20982:SF3">
    <property type="entry name" value="MITOCHONDRIAL RIBOSOME RECYCLING FACTOR PSEUDO 1"/>
    <property type="match status" value="1"/>
</dbReference>
<evidence type="ECO:0000313" key="8">
    <source>
        <dbReference type="EMBL" id="HJC37323.1"/>
    </source>
</evidence>
<evidence type="ECO:0000256" key="3">
    <source>
        <dbReference type="ARBA" id="ARBA00022490"/>
    </source>
</evidence>
<evidence type="ECO:0000256" key="1">
    <source>
        <dbReference type="ARBA" id="ARBA00004496"/>
    </source>
</evidence>
<dbReference type="CDD" id="cd00520">
    <property type="entry name" value="RRF"/>
    <property type="match status" value="1"/>
</dbReference>
<dbReference type="Proteomes" id="UP000823896">
    <property type="component" value="Unassembled WGS sequence"/>
</dbReference>
<dbReference type="GO" id="GO:0006415">
    <property type="term" value="P:translational termination"/>
    <property type="evidence" value="ECO:0007669"/>
    <property type="project" value="UniProtKB-UniRule"/>
</dbReference>
<evidence type="ECO:0000313" key="9">
    <source>
        <dbReference type="Proteomes" id="UP000823896"/>
    </source>
</evidence>
<dbReference type="AlphaFoldDB" id="A0A9D2NV60"/>
<dbReference type="FunFam" id="1.10.132.20:FF:000001">
    <property type="entry name" value="Ribosome-recycling factor"/>
    <property type="match status" value="1"/>
</dbReference>
<reference evidence="8" key="2">
    <citation type="submission" date="2021-04" db="EMBL/GenBank/DDBJ databases">
        <authorList>
            <person name="Gilroy R."/>
        </authorList>
    </citation>
    <scope>NUCLEOTIDE SEQUENCE</scope>
    <source>
        <strain evidence="8">CHK187-11901</strain>
    </source>
</reference>
<accession>A0A9D2NV60</accession>
<feature type="domain" description="Ribosome recycling factor" evidence="7">
    <location>
        <begin position="20"/>
        <end position="179"/>
    </location>
</feature>
<dbReference type="EMBL" id="DWWM01000057">
    <property type="protein sequence ID" value="HJC37323.1"/>
    <property type="molecule type" value="Genomic_DNA"/>
</dbReference>
<evidence type="ECO:0000256" key="5">
    <source>
        <dbReference type="HAMAP-Rule" id="MF_00040"/>
    </source>
</evidence>
<reference evidence="8" key="1">
    <citation type="journal article" date="2021" name="PeerJ">
        <title>Extensive microbial diversity within the chicken gut microbiome revealed by metagenomics and culture.</title>
        <authorList>
            <person name="Gilroy R."/>
            <person name="Ravi A."/>
            <person name="Getino M."/>
            <person name="Pursley I."/>
            <person name="Horton D.L."/>
            <person name="Alikhan N.F."/>
            <person name="Baker D."/>
            <person name="Gharbi K."/>
            <person name="Hall N."/>
            <person name="Watson M."/>
            <person name="Adriaenssens E.M."/>
            <person name="Foster-Nyarko E."/>
            <person name="Jarju S."/>
            <person name="Secka A."/>
            <person name="Antonio M."/>
            <person name="Oren A."/>
            <person name="Chaudhuri R.R."/>
            <person name="La Ragione R."/>
            <person name="Hildebrand F."/>
            <person name="Pallen M.J."/>
        </authorList>
    </citation>
    <scope>NUCLEOTIDE SEQUENCE</scope>
    <source>
        <strain evidence="8">CHK187-11901</strain>
    </source>
</reference>
<protein>
    <recommendedName>
        <fullName evidence="5">Ribosome-recycling factor</fullName>
        <shortName evidence="5">RRF</shortName>
    </recommendedName>
    <alternativeName>
        <fullName evidence="5">Ribosome-releasing factor</fullName>
    </alternativeName>
</protein>
<keyword evidence="3 5" id="KW-0963">Cytoplasm</keyword>
<dbReference type="InterPro" id="IPR002661">
    <property type="entry name" value="Ribosome_recyc_fac"/>
</dbReference>
<dbReference type="PANTHER" id="PTHR20982">
    <property type="entry name" value="RIBOSOME RECYCLING FACTOR"/>
    <property type="match status" value="1"/>
</dbReference>
<comment type="similarity">
    <text evidence="2 5">Belongs to the RRF family.</text>
</comment>
<evidence type="ECO:0000256" key="4">
    <source>
        <dbReference type="ARBA" id="ARBA00022917"/>
    </source>
</evidence>
<dbReference type="InterPro" id="IPR036191">
    <property type="entry name" value="RRF_sf"/>
</dbReference>
<evidence type="ECO:0000259" key="7">
    <source>
        <dbReference type="Pfam" id="PF01765"/>
    </source>
</evidence>
<dbReference type="InterPro" id="IPR023584">
    <property type="entry name" value="Ribosome_recyc_fac_dom"/>
</dbReference>
<dbReference type="Gene3D" id="3.30.1360.40">
    <property type="match status" value="1"/>
</dbReference>